<proteinExistence type="predicted"/>
<accession>A0AC11CD82</accession>
<reference evidence="1" key="3">
    <citation type="submission" date="2025-09" db="UniProtKB">
        <authorList>
            <consortium name="Ensembl"/>
        </authorList>
    </citation>
    <scope>IDENTIFICATION</scope>
</reference>
<reference evidence="1" key="2">
    <citation type="submission" date="2025-08" db="UniProtKB">
        <authorList>
            <consortium name="Ensembl"/>
        </authorList>
    </citation>
    <scope>IDENTIFICATION</scope>
</reference>
<reference evidence="1" key="1">
    <citation type="submission" date="2020-11" db="EMBL/GenBank/DDBJ databases">
        <authorList>
            <person name="Davenport K.M."/>
            <person name="Bickhart D.M."/>
            <person name="Smith T.P.L."/>
            <person name="Murdoch B.M."/>
            <person name="Rosen B.D."/>
        </authorList>
    </citation>
    <scope>NUCLEOTIDE SEQUENCE [LARGE SCALE GENOMIC DNA]</scope>
    <source>
        <strain evidence="1">OAR_USU_Benz2616</strain>
    </source>
</reference>
<protein>
    <submittedName>
        <fullName evidence="1">Uncharacterized protein</fullName>
    </submittedName>
</protein>
<organism evidence="1">
    <name type="scientific">Ovis aries</name>
    <name type="common">Sheep</name>
    <dbReference type="NCBI Taxonomy" id="9940"/>
    <lineage>
        <taxon>Eukaryota</taxon>
        <taxon>Metazoa</taxon>
        <taxon>Chordata</taxon>
        <taxon>Craniata</taxon>
        <taxon>Vertebrata</taxon>
        <taxon>Euteleostomi</taxon>
        <taxon>Mammalia</taxon>
        <taxon>Eutheria</taxon>
        <taxon>Laurasiatheria</taxon>
        <taxon>Artiodactyla</taxon>
        <taxon>Ruminantia</taxon>
        <taxon>Pecora</taxon>
        <taxon>Bovidae</taxon>
        <taxon>Caprinae</taxon>
        <taxon>Ovis</taxon>
    </lineage>
</organism>
<dbReference type="Ensembl" id="ENSOART00020034779.2">
    <property type="protein sequence ID" value="ENSOARP00020028723.2"/>
    <property type="gene ID" value="ENSOARG00020022367.2"/>
</dbReference>
<name>A0AC11CD82_SHEEP</name>
<sequence length="96" mass="10978">MLFNKIPGEWRTIYTAADNKDKIVEGGPLRNYYRRIECIDDCESLSITFYLKDDGTCLLLTEVAKRKEGYVYVIEYKYSSFSDGLSSQNHATCSVG</sequence>
<evidence type="ECO:0000313" key="1">
    <source>
        <dbReference type="Ensembl" id="ENSOARP00020028723.2"/>
    </source>
</evidence>